<proteinExistence type="predicted"/>
<accession>A0A1G8F9W8</accession>
<dbReference type="Proteomes" id="UP000198854">
    <property type="component" value="Unassembled WGS sequence"/>
</dbReference>
<evidence type="ECO:0000313" key="1">
    <source>
        <dbReference type="EMBL" id="SDH78907.1"/>
    </source>
</evidence>
<gene>
    <name evidence="1" type="ORF">SAMN04488136_12946</name>
</gene>
<reference evidence="1 2" key="1">
    <citation type="submission" date="2016-10" db="EMBL/GenBank/DDBJ databases">
        <authorList>
            <person name="de Groot N.N."/>
        </authorList>
    </citation>
    <scope>NUCLEOTIDE SEQUENCE [LARGE SCALE GENOMIC DNA]</scope>
    <source>
        <strain evidence="1 2">CGMCC 1.10228</strain>
    </source>
</reference>
<evidence type="ECO:0000313" key="2">
    <source>
        <dbReference type="Proteomes" id="UP000198854"/>
    </source>
</evidence>
<sequence>MSSADLRLSQVTSSELPHSGCLVEIVGDVIDASTHFYVIEVIKKDETPFLSLSH</sequence>
<organism evidence="1 2">
    <name type="scientific">Vibrio xiamenensis</name>
    <dbReference type="NCBI Taxonomy" id="861298"/>
    <lineage>
        <taxon>Bacteria</taxon>
        <taxon>Pseudomonadati</taxon>
        <taxon>Pseudomonadota</taxon>
        <taxon>Gammaproteobacteria</taxon>
        <taxon>Vibrionales</taxon>
        <taxon>Vibrionaceae</taxon>
        <taxon>Vibrio</taxon>
    </lineage>
</organism>
<dbReference type="AlphaFoldDB" id="A0A1G8F9W8"/>
<dbReference type="EMBL" id="FNDD01000029">
    <property type="protein sequence ID" value="SDH78907.1"/>
    <property type="molecule type" value="Genomic_DNA"/>
</dbReference>
<protein>
    <submittedName>
        <fullName evidence="1">Uncharacterized protein</fullName>
    </submittedName>
</protein>
<keyword evidence="2" id="KW-1185">Reference proteome</keyword>
<name>A0A1G8F9W8_9VIBR</name>